<evidence type="ECO:0000313" key="2">
    <source>
        <dbReference type="Proteomes" id="UP000324222"/>
    </source>
</evidence>
<reference evidence="1 2" key="1">
    <citation type="submission" date="2019-05" db="EMBL/GenBank/DDBJ databases">
        <title>Another draft genome of Portunus trituberculatus and its Hox gene families provides insights of decapod evolution.</title>
        <authorList>
            <person name="Jeong J.-H."/>
            <person name="Song I."/>
            <person name="Kim S."/>
            <person name="Choi T."/>
            <person name="Kim D."/>
            <person name="Ryu S."/>
            <person name="Kim W."/>
        </authorList>
    </citation>
    <scope>NUCLEOTIDE SEQUENCE [LARGE SCALE GENOMIC DNA]</scope>
    <source>
        <tissue evidence="1">Muscle</tissue>
    </source>
</reference>
<gene>
    <name evidence="1" type="ORF">E2C01_033761</name>
</gene>
<accession>A0A5B7F3J7</accession>
<name>A0A5B7F3J7_PORTR</name>
<dbReference type="Proteomes" id="UP000324222">
    <property type="component" value="Unassembled WGS sequence"/>
</dbReference>
<organism evidence="1 2">
    <name type="scientific">Portunus trituberculatus</name>
    <name type="common">Swimming crab</name>
    <name type="synonym">Neptunus trituberculatus</name>
    <dbReference type="NCBI Taxonomy" id="210409"/>
    <lineage>
        <taxon>Eukaryota</taxon>
        <taxon>Metazoa</taxon>
        <taxon>Ecdysozoa</taxon>
        <taxon>Arthropoda</taxon>
        <taxon>Crustacea</taxon>
        <taxon>Multicrustacea</taxon>
        <taxon>Malacostraca</taxon>
        <taxon>Eumalacostraca</taxon>
        <taxon>Eucarida</taxon>
        <taxon>Decapoda</taxon>
        <taxon>Pleocyemata</taxon>
        <taxon>Brachyura</taxon>
        <taxon>Eubrachyura</taxon>
        <taxon>Portunoidea</taxon>
        <taxon>Portunidae</taxon>
        <taxon>Portuninae</taxon>
        <taxon>Portunus</taxon>
    </lineage>
</organism>
<evidence type="ECO:0000313" key="1">
    <source>
        <dbReference type="EMBL" id="MPC40205.1"/>
    </source>
</evidence>
<dbReference type="AlphaFoldDB" id="A0A5B7F3J7"/>
<proteinExistence type="predicted"/>
<keyword evidence="2" id="KW-1185">Reference proteome</keyword>
<protein>
    <submittedName>
        <fullName evidence="1">Uncharacterized protein</fullName>
    </submittedName>
</protein>
<sequence length="76" mass="8744">MTPRFPPLRINRAYELMKIGINEIIGRHYDHIRSGGRDGRGGTVGVLRQWVIHAFTSGRSFTENTERWACIQTELC</sequence>
<dbReference type="EMBL" id="VSRR010004614">
    <property type="protein sequence ID" value="MPC40205.1"/>
    <property type="molecule type" value="Genomic_DNA"/>
</dbReference>
<comment type="caution">
    <text evidence="1">The sequence shown here is derived from an EMBL/GenBank/DDBJ whole genome shotgun (WGS) entry which is preliminary data.</text>
</comment>